<keyword evidence="3" id="KW-1185">Reference proteome</keyword>
<dbReference type="InterPro" id="IPR040256">
    <property type="entry name" value="At4g02000-like"/>
</dbReference>
<gene>
    <name evidence="2" type="ORF">G2W53_008255</name>
</gene>
<comment type="caution">
    <text evidence="2">The sequence shown here is derived from an EMBL/GenBank/DDBJ whole genome shotgun (WGS) entry which is preliminary data.</text>
</comment>
<evidence type="ECO:0000313" key="2">
    <source>
        <dbReference type="EMBL" id="KAF7839773.1"/>
    </source>
</evidence>
<protein>
    <recommendedName>
        <fullName evidence="4">DUF4283 domain-containing protein</fullName>
    </recommendedName>
</protein>
<dbReference type="PANTHER" id="PTHR31286">
    <property type="entry name" value="GLYCINE-RICH CELL WALL STRUCTURAL PROTEIN 1.8-LIKE"/>
    <property type="match status" value="1"/>
</dbReference>
<proteinExistence type="predicted"/>
<reference evidence="2" key="1">
    <citation type="submission" date="2020-09" db="EMBL/GenBank/DDBJ databases">
        <title>Genome-Enabled Discovery of Anthraquinone Biosynthesis in Senna tora.</title>
        <authorList>
            <person name="Kang S.-H."/>
            <person name="Pandey R.P."/>
            <person name="Lee C.-M."/>
            <person name="Sim J.-S."/>
            <person name="Jeong J.-T."/>
            <person name="Choi B.-S."/>
            <person name="Jung M."/>
            <person name="Ginzburg D."/>
            <person name="Zhao K."/>
            <person name="Won S.Y."/>
            <person name="Oh T.-J."/>
            <person name="Yu Y."/>
            <person name="Kim N.-H."/>
            <person name="Lee O.R."/>
            <person name="Lee T.-H."/>
            <person name="Bashyal P."/>
            <person name="Kim T.-S."/>
            <person name="Lee W.-H."/>
            <person name="Kawkins C."/>
            <person name="Kim C.-K."/>
            <person name="Kim J.S."/>
            <person name="Ahn B.O."/>
            <person name="Rhee S.Y."/>
            <person name="Sohng J.K."/>
        </authorList>
    </citation>
    <scope>NUCLEOTIDE SEQUENCE</scope>
    <source>
        <tissue evidence="2">Leaf</tissue>
    </source>
</reference>
<dbReference type="EMBL" id="JAAIUW010000003">
    <property type="protein sequence ID" value="KAF7839773.1"/>
    <property type="molecule type" value="Genomic_DNA"/>
</dbReference>
<evidence type="ECO:0008006" key="4">
    <source>
        <dbReference type="Google" id="ProtNLM"/>
    </source>
</evidence>
<organism evidence="2 3">
    <name type="scientific">Senna tora</name>
    <dbReference type="NCBI Taxonomy" id="362788"/>
    <lineage>
        <taxon>Eukaryota</taxon>
        <taxon>Viridiplantae</taxon>
        <taxon>Streptophyta</taxon>
        <taxon>Embryophyta</taxon>
        <taxon>Tracheophyta</taxon>
        <taxon>Spermatophyta</taxon>
        <taxon>Magnoliopsida</taxon>
        <taxon>eudicotyledons</taxon>
        <taxon>Gunneridae</taxon>
        <taxon>Pentapetalae</taxon>
        <taxon>rosids</taxon>
        <taxon>fabids</taxon>
        <taxon>Fabales</taxon>
        <taxon>Fabaceae</taxon>
        <taxon>Caesalpinioideae</taxon>
        <taxon>Cassia clade</taxon>
        <taxon>Senna</taxon>
    </lineage>
</organism>
<evidence type="ECO:0000313" key="3">
    <source>
        <dbReference type="Proteomes" id="UP000634136"/>
    </source>
</evidence>
<dbReference type="Proteomes" id="UP000634136">
    <property type="component" value="Unassembled WGS sequence"/>
</dbReference>
<dbReference type="OrthoDB" id="1743559at2759"/>
<sequence>MQSWQPNLILEKYTLNSVPVWVEFWGFPLEYYTVDIVELVGSMVGNVLQVDFSDQGLRNLRYLRVKVELDRSLPLLMGFYVLLDDDRTIWIQCQYERVFHICKQCGYIGHVAKDSMAFHKFKGRRTTKIHVEVEQDSIVYHTHEFRPIRFTRTRSSSSSSSSSPGSNVYRVSDDSSSEPEGYYSDPIGQGSQGGVGSNSPHSSNINAPQSPINWELIAAESARWHPTSEGDPAERGPQEQLMNQINPNPVQSASSMDVTPQAQVAGEGIGPVVKKPRHAPSVPSYDRLANQRVHVEAVPDQPA</sequence>
<evidence type="ECO:0000256" key="1">
    <source>
        <dbReference type="SAM" id="MobiDB-lite"/>
    </source>
</evidence>
<dbReference type="PANTHER" id="PTHR31286:SF167">
    <property type="entry name" value="OS09G0268800 PROTEIN"/>
    <property type="match status" value="1"/>
</dbReference>
<accession>A0A834X9V2</accession>
<name>A0A834X9V2_9FABA</name>
<feature type="compositionally biased region" description="Polar residues" evidence="1">
    <location>
        <begin position="198"/>
        <end position="208"/>
    </location>
</feature>
<feature type="region of interest" description="Disordered" evidence="1">
    <location>
        <begin position="151"/>
        <end position="208"/>
    </location>
</feature>
<feature type="region of interest" description="Disordered" evidence="1">
    <location>
        <begin position="267"/>
        <end position="286"/>
    </location>
</feature>
<dbReference type="AlphaFoldDB" id="A0A834X9V2"/>